<dbReference type="PANTHER" id="PTHR30026:SF21">
    <property type="entry name" value="SLR1270 PROTEIN"/>
    <property type="match status" value="1"/>
</dbReference>
<dbReference type="GO" id="GO:1990281">
    <property type="term" value="C:efflux pump complex"/>
    <property type="evidence" value="ECO:0007669"/>
    <property type="project" value="TreeGrafter"/>
</dbReference>
<dbReference type="EMBL" id="FNJI01000001">
    <property type="protein sequence ID" value="SDO40929.1"/>
    <property type="molecule type" value="Genomic_DNA"/>
</dbReference>
<dbReference type="Pfam" id="PF02321">
    <property type="entry name" value="OEP"/>
    <property type="match status" value="2"/>
</dbReference>
<keyword evidence="4" id="KW-1134">Transmembrane beta strand</keyword>
<dbReference type="STRING" id="91360.SAMN05660330_00218"/>
<keyword evidence="3" id="KW-0813">Transport</keyword>
<keyword evidence="11" id="KW-1185">Reference proteome</keyword>
<comment type="similarity">
    <text evidence="2">Belongs to the outer membrane factor (OMF) (TC 1.B.17) family.</text>
</comment>
<dbReference type="Proteomes" id="UP000199073">
    <property type="component" value="Unassembled WGS sequence"/>
</dbReference>
<protein>
    <submittedName>
        <fullName evidence="10">Outer membrane protein TolC</fullName>
    </submittedName>
</protein>
<dbReference type="PANTHER" id="PTHR30026">
    <property type="entry name" value="OUTER MEMBRANE PROTEIN TOLC"/>
    <property type="match status" value="1"/>
</dbReference>
<keyword evidence="9" id="KW-0732">Signal</keyword>
<keyword evidence="5" id="KW-0812">Transmembrane</keyword>
<dbReference type="GO" id="GO:0015562">
    <property type="term" value="F:efflux transmembrane transporter activity"/>
    <property type="evidence" value="ECO:0007669"/>
    <property type="project" value="InterPro"/>
</dbReference>
<sequence length="455" mass="50506">MTSVRTTALVMAALLIFSLTTAGAKPNNDMQPDVWTARGAVQYALRANPDIDIALLRIEQAKSSAAMAAASDYPLVNLKGEYSQTDNPMYSFGNILNQGAFDETIDFNSPGRTDNLLLQAEVRYRLYNGGKDQADQQAAQADLDGARVEITAFRQNLGYEVVKTFQAIIQAQKLVEVRQQSLNAITAAFHVGEARYEAGDLLKQDLLNLELQLSRASEELIRSEHNLKITKRIFLNLLGLEQTEVEIDPTVHGEQPLPPTCDYSNRHELTRLAAMEKGAQAALAKARGEKLPSVDAFASYQFEQGMELDSNGDSWSAGLRMNYTLYDGSRSDAGIGRAKSKLLEILSLRRKTELALGLEIKRAELLYQQALERLTVTRKMVGVAEEVARLSRERFKEGVILASDLIDYEMRLSDAHARHLSAEAEHQVAIANLRRAAGYEQFTDQNPDSQPEITQ</sequence>
<feature type="chain" id="PRO_5011598141" evidence="9">
    <location>
        <begin position="25"/>
        <end position="455"/>
    </location>
</feature>
<dbReference type="GO" id="GO:0009279">
    <property type="term" value="C:cell outer membrane"/>
    <property type="evidence" value="ECO:0007669"/>
    <property type="project" value="UniProtKB-SubCell"/>
</dbReference>
<keyword evidence="6" id="KW-0472">Membrane</keyword>
<evidence type="ECO:0000256" key="8">
    <source>
        <dbReference type="SAM" id="Coils"/>
    </source>
</evidence>
<accession>A0A1H0JBT1</accession>
<dbReference type="InterPro" id="IPR051906">
    <property type="entry name" value="TolC-like"/>
</dbReference>
<evidence type="ECO:0000256" key="1">
    <source>
        <dbReference type="ARBA" id="ARBA00004442"/>
    </source>
</evidence>
<evidence type="ECO:0000256" key="7">
    <source>
        <dbReference type="ARBA" id="ARBA00023237"/>
    </source>
</evidence>
<evidence type="ECO:0000313" key="11">
    <source>
        <dbReference type="Proteomes" id="UP000199073"/>
    </source>
</evidence>
<comment type="subcellular location">
    <subcellularLocation>
        <location evidence="1">Cell outer membrane</location>
    </subcellularLocation>
</comment>
<dbReference type="AlphaFoldDB" id="A0A1H0JBT1"/>
<reference evidence="10 11" key="1">
    <citation type="submission" date="2016-10" db="EMBL/GenBank/DDBJ databases">
        <authorList>
            <person name="de Groot N.N."/>
        </authorList>
    </citation>
    <scope>NUCLEOTIDE SEQUENCE [LARGE SCALE GENOMIC DNA]</scope>
    <source>
        <strain evidence="10 11">DSM 12130</strain>
    </source>
</reference>
<dbReference type="Gene3D" id="1.20.1600.10">
    <property type="entry name" value="Outer membrane efflux proteins (OEP)"/>
    <property type="match status" value="1"/>
</dbReference>
<evidence type="ECO:0000256" key="5">
    <source>
        <dbReference type="ARBA" id="ARBA00022692"/>
    </source>
</evidence>
<dbReference type="GO" id="GO:0015288">
    <property type="term" value="F:porin activity"/>
    <property type="evidence" value="ECO:0007669"/>
    <property type="project" value="TreeGrafter"/>
</dbReference>
<evidence type="ECO:0000313" key="10">
    <source>
        <dbReference type="EMBL" id="SDO40929.1"/>
    </source>
</evidence>
<keyword evidence="7" id="KW-0998">Cell outer membrane</keyword>
<evidence type="ECO:0000256" key="6">
    <source>
        <dbReference type="ARBA" id="ARBA00023136"/>
    </source>
</evidence>
<feature type="signal peptide" evidence="9">
    <location>
        <begin position="1"/>
        <end position="24"/>
    </location>
</feature>
<proteinExistence type="inferred from homology"/>
<organism evidence="10 11">
    <name type="scientific">Desulforhopalus singaporensis</name>
    <dbReference type="NCBI Taxonomy" id="91360"/>
    <lineage>
        <taxon>Bacteria</taxon>
        <taxon>Pseudomonadati</taxon>
        <taxon>Thermodesulfobacteriota</taxon>
        <taxon>Desulfobulbia</taxon>
        <taxon>Desulfobulbales</taxon>
        <taxon>Desulfocapsaceae</taxon>
        <taxon>Desulforhopalus</taxon>
    </lineage>
</organism>
<dbReference type="InterPro" id="IPR003423">
    <property type="entry name" value="OMP_efflux"/>
</dbReference>
<dbReference type="OrthoDB" id="5498081at2"/>
<gene>
    <name evidence="10" type="ORF">SAMN05660330_00218</name>
</gene>
<evidence type="ECO:0000256" key="9">
    <source>
        <dbReference type="SAM" id="SignalP"/>
    </source>
</evidence>
<dbReference type="SUPFAM" id="SSF56954">
    <property type="entry name" value="Outer membrane efflux proteins (OEP)"/>
    <property type="match status" value="1"/>
</dbReference>
<keyword evidence="8" id="KW-0175">Coiled coil</keyword>
<dbReference type="RefSeq" id="WP_092218885.1">
    <property type="nucleotide sequence ID" value="NZ_FNJI01000001.1"/>
</dbReference>
<feature type="coiled-coil region" evidence="8">
    <location>
        <begin position="199"/>
        <end position="226"/>
    </location>
</feature>
<name>A0A1H0JBT1_9BACT</name>
<evidence type="ECO:0000256" key="4">
    <source>
        <dbReference type="ARBA" id="ARBA00022452"/>
    </source>
</evidence>
<evidence type="ECO:0000256" key="3">
    <source>
        <dbReference type="ARBA" id="ARBA00022448"/>
    </source>
</evidence>
<evidence type="ECO:0000256" key="2">
    <source>
        <dbReference type="ARBA" id="ARBA00007613"/>
    </source>
</evidence>